<protein>
    <submittedName>
        <fullName evidence="1">Tfp pilus assembly protein PilP</fullName>
    </submittedName>
</protein>
<evidence type="ECO:0000313" key="1">
    <source>
        <dbReference type="EMBL" id="MDR6299606.1"/>
    </source>
</evidence>
<dbReference type="Proteomes" id="UP001257659">
    <property type="component" value="Unassembled WGS sequence"/>
</dbReference>
<dbReference type="RefSeq" id="WP_309726444.1">
    <property type="nucleotide sequence ID" value="NZ_JAVDQA010000001.1"/>
</dbReference>
<keyword evidence="2" id="KW-1185">Reference proteome</keyword>
<dbReference type="PROSITE" id="PS51257">
    <property type="entry name" value="PROKAR_LIPOPROTEIN"/>
    <property type="match status" value="1"/>
</dbReference>
<gene>
    <name evidence="1" type="ORF">GGR31_000222</name>
</gene>
<sequence length="180" mass="20230">MKKTIVFFVIILAVLACKNSEKSSTEEMQEVEMTAHSKVNQSPCELLTDAEIKKALAIPADAETSKVKKNTTYPACFYKWESITFPYEVFNRHMTNRPAEMSIVWAINVNKKLYKQSIAVYKDGEAIDNVGEMAIWSEKMGQITFLKGGNLIHVKAEISADNAFNKAKSIKVAKLFANKL</sequence>
<accession>A0ABU1K1V9</accession>
<comment type="caution">
    <text evidence="1">The sequence shown here is derived from an EMBL/GenBank/DDBJ whole genome shotgun (WGS) entry which is preliminary data.</text>
</comment>
<evidence type="ECO:0000313" key="2">
    <source>
        <dbReference type="Proteomes" id="UP001257659"/>
    </source>
</evidence>
<proteinExistence type="predicted"/>
<name>A0ABU1K1V9_9FLAO</name>
<dbReference type="EMBL" id="JAVDQA010000001">
    <property type="protein sequence ID" value="MDR6299606.1"/>
    <property type="molecule type" value="Genomic_DNA"/>
</dbReference>
<organism evidence="1 2">
    <name type="scientific">Mesonia maritima</name>
    <dbReference type="NCBI Taxonomy" id="1793873"/>
    <lineage>
        <taxon>Bacteria</taxon>
        <taxon>Pseudomonadati</taxon>
        <taxon>Bacteroidota</taxon>
        <taxon>Flavobacteriia</taxon>
        <taxon>Flavobacteriales</taxon>
        <taxon>Flavobacteriaceae</taxon>
        <taxon>Mesonia</taxon>
    </lineage>
</organism>
<reference evidence="1 2" key="1">
    <citation type="submission" date="2023-07" db="EMBL/GenBank/DDBJ databases">
        <title>Genomic Encyclopedia of Type Strains, Phase IV (KMG-IV): sequencing the most valuable type-strain genomes for metagenomic binning, comparative biology and taxonomic classification.</title>
        <authorList>
            <person name="Goeker M."/>
        </authorList>
    </citation>
    <scope>NUCLEOTIDE SEQUENCE [LARGE SCALE GENOMIC DNA]</scope>
    <source>
        <strain evidence="1 2">DSM 102814</strain>
    </source>
</reference>